<feature type="region of interest" description="Disordered" evidence="2">
    <location>
        <begin position="858"/>
        <end position="910"/>
    </location>
</feature>
<evidence type="ECO:0008006" key="5">
    <source>
        <dbReference type="Google" id="ProtNLM"/>
    </source>
</evidence>
<dbReference type="VEuPathDB" id="CryptoDB:Vbra_4963"/>
<feature type="compositionally biased region" description="Low complexity" evidence="2">
    <location>
        <begin position="1052"/>
        <end position="1062"/>
    </location>
</feature>
<proteinExistence type="predicted"/>
<dbReference type="STRING" id="1169540.A0A0G4EGQ3"/>
<organism evidence="3 4">
    <name type="scientific">Vitrella brassicaformis (strain CCMP3155)</name>
    <dbReference type="NCBI Taxonomy" id="1169540"/>
    <lineage>
        <taxon>Eukaryota</taxon>
        <taxon>Sar</taxon>
        <taxon>Alveolata</taxon>
        <taxon>Colpodellida</taxon>
        <taxon>Vitrellaceae</taxon>
        <taxon>Vitrella</taxon>
    </lineage>
</organism>
<dbReference type="PANTHER" id="PTHR47357:SF1">
    <property type="entry name" value="SPINDLE POLE BODY COMPONENT 110"/>
    <property type="match status" value="1"/>
</dbReference>
<sequence length="1146" mass="131081">MQRSSAHGSPSHEQRDVAFRCTATLSPRRRSPAARRHTRGTASLSPMPQTRPAPKPHSPPVAPSSLPPRSPAVRRDTTGQVRNALEWRQGGGWTRGDVAAKALEAELLDRAAAQERLERINERLKAKLEEYQRQNMDNVERAECEIRRLREQLMQTAQELEREQEVRRVLELRLDAHQTTMHGIAIEGVEDAAKLRSQLLSLQSHLKRGAIHELQAADFRQHQLCRRVLRWWRGQVDRWQHIRLHYRAMKHNKLRRGFTRWRSSLTQSLQRKSTRSLAVFHDFSKRSGVIFDAWRSVTDEAYRIQRTNMGLLHHSAVLTAKSFAAWRAYVYQLRRAKRLLNSQSSKHAYTHTLAVALRKWRSYLKHRASIDKYYRERSLRFWQKKALRRAIRELMTWAATRRWLRHGGQRASALFLRKHFEAIKQFRLLSYQDKARDRRVESLYVQRAQRRLLTRWRESRQQALRLSVLQSRSKHSLANSAMATHFEAWKDYIAHTRTQKQLARSFRNNDLARAVHKWRDFAGAMKAMREREGRVGRFRKLAGRRGSGDALRVWRGSVDAAKERKRRLEEYRRKWDRCVLRGAFFRWGKYFAYAAHDRIKQMRLQVCEVQSSLDDERQRSSIVSERNKELSEQLDLVHGRLIAGKDELRDMESKMSALEHAQAAVRAAREESERLRAAHIDAERRLEETRQRMAENQEAAVSERRALERQLGSVQQQLQAKDHSLSAAQEGLHQLQGELSTSQQDTQQKLQQALDVTASLRRLLEDKTGEINELQREKQAWTFKQQQLEGMLEHEQRTSASAVDSRDRRIAQLEQELHDMTNSSNQAEENYQRSQAESASRALEIRKLKYQLELLETRHDLPPPPTIPPHPIPTPTPRDTQQQSPHTHTHPVVPRSPHPSGPSGERYAEERMADDDLKHELSALQQRLLTKLKRADRERMGGVCVSPPVCATERLMAGGGEGEGGGAFLVSSPLLPSCPPSFASSPRHRTTLQPLGGRGRAMPRSVSPPFSTSEAPISAASAKSVTPPPPQRRKAPFLPPLPSLPLARDRPTPAASAAAADSLPGKRTWTDPGREVVRAPKAPASQPPRSSTFPKAMPPRSKTLSPGRGGDEWEGSEGACIPTSPLQHVPQGDAAAEQDAVAWPWG</sequence>
<name>A0A0G4EGQ3_VITBC</name>
<dbReference type="Proteomes" id="UP000041254">
    <property type="component" value="Unassembled WGS sequence"/>
</dbReference>
<protein>
    <recommendedName>
        <fullName evidence="5">Sfi1 spindle body domain-containing protein</fullName>
    </recommendedName>
</protein>
<feature type="compositionally biased region" description="Basic residues" evidence="2">
    <location>
        <begin position="27"/>
        <end position="39"/>
    </location>
</feature>
<accession>A0A0G4EGQ3</accession>
<feature type="coiled-coil region" evidence="1">
    <location>
        <begin position="651"/>
        <end position="710"/>
    </location>
</feature>
<feature type="compositionally biased region" description="Polar residues" evidence="2">
    <location>
        <begin position="820"/>
        <end position="838"/>
    </location>
</feature>
<evidence type="ECO:0000256" key="1">
    <source>
        <dbReference type="SAM" id="Coils"/>
    </source>
</evidence>
<dbReference type="PANTHER" id="PTHR47357">
    <property type="entry name" value="COP1-INTERACTIVE PROTEIN 1"/>
    <property type="match status" value="1"/>
</dbReference>
<dbReference type="EMBL" id="CDMY01000234">
    <property type="protein sequence ID" value="CEL95634.1"/>
    <property type="molecule type" value="Genomic_DNA"/>
</dbReference>
<feature type="region of interest" description="Disordered" evidence="2">
    <location>
        <begin position="819"/>
        <end position="838"/>
    </location>
</feature>
<evidence type="ECO:0000313" key="4">
    <source>
        <dbReference type="Proteomes" id="UP000041254"/>
    </source>
</evidence>
<feature type="compositionally biased region" description="Pro residues" evidence="2">
    <location>
        <begin position="49"/>
        <end position="70"/>
    </location>
</feature>
<dbReference type="GO" id="GO:0005200">
    <property type="term" value="F:structural constituent of cytoskeleton"/>
    <property type="evidence" value="ECO:0007669"/>
    <property type="project" value="TreeGrafter"/>
</dbReference>
<reference evidence="3 4" key="1">
    <citation type="submission" date="2014-11" db="EMBL/GenBank/DDBJ databases">
        <authorList>
            <person name="Zhu J."/>
            <person name="Qi W."/>
            <person name="Song R."/>
        </authorList>
    </citation>
    <scope>NUCLEOTIDE SEQUENCE [LARGE SCALE GENOMIC DNA]</scope>
</reference>
<dbReference type="GO" id="GO:0005856">
    <property type="term" value="C:cytoskeleton"/>
    <property type="evidence" value="ECO:0007669"/>
    <property type="project" value="TreeGrafter"/>
</dbReference>
<dbReference type="AlphaFoldDB" id="A0A0G4EGQ3"/>
<dbReference type="InParanoid" id="A0A0G4EGQ3"/>
<gene>
    <name evidence="3" type="ORF">Vbra_4963</name>
</gene>
<evidence type="ECO:0000313" key="3">
    <source>
        <dbReference type="EMBL" id="CEL95634.1"/>
    </source>
</evidence>
<feature type="coiled-coil region" evidence="1">
    <location>
        <begin position="103"/>
        <end position="173"/>
    </location>
</feature>
<feature type="region of interest" description="Disordered" evidence="2">
    <location>
        <begin position="979"/>
        <end position="1146"/>
    </location>
</feature>
<evidence type="ECO:0000256" key="2">
    <source>
        <dbReference type="SAM" id="MobiDB-lite"/>
    </source>
</evidence>
<feature type="compositionally biased region" description="Pro residues" evidence="2">
    <location>
        <begin position="862"/>
        <end position="876"/>
    </location>
</feature>
<keyword evidence="1" id="KW-0175">Coiled coil</keyword>
<feature type="region of interest" description="Disordered" evidence="2">
    <location>
        <begin position="1"/>
        <end position="76"/>
    </location>
</feature>
<feature type="compositionally biased region" description="Basic and acidic residues" evidence="2">
    <location>
        <begin position="1068"/>
        <end position="1078"/>
    </location>
</feature>
<keyword evidence="4" id="KW-1185">Reference proteome</keyword>